<name>A0A1F7YUM7_9BACT</name>
<comment type="caution">
    <text evidence="1">The sequence shown here is derived from an EMBL/GenBank/DDBJ whole genome shotgun (WGS) entry which is preliminary data.</text>
</comment>
<dbReference type="EMBL" id="MGGM01000001">
    <property type="protein sequence ID" value="OGM30378.1"/>
    <property type="molecule type" value="Genomic_DNA"/>
</dbReference>
<accession>A0A1F7YUM7</accession>
<organism evidence="1 2">
    <name type="scientific">Candidatus Woesebacteria bacterium RIFCSPHIGHO2_01_FULL_41_10</name>
    <dbReference type="NCBI Taxonomy" id="1802500"/>
    <lineage>
        <taxon>Bacteria</taxon>
        <taxon>Candidatus Woeseibacteriota</taxon>
    </lineage>
</organism>
<dbReference type="Proteomes" id="UP000177263">
    <property type="component" value="Unassembled WGS sequence"/>
</dbReference>
<proteinExistence type="predicted"/>
<reference evidence="1 2" key="1">
    <citation type="journal article" date="2016" name="Nat. Commun.">
        <title>Thousands of microbial genomes shed light on interconnected biogeochemical processes in an aquifer system.</title>
        <authorList>
            <person name="Anantharaman K."/>
            <person name="Brown C.T."/>
            <person name="Hug L.A."/>
            <person name="Sharon I."/>
            <person name="Castelle C.J."/>
            <person name="Probst A.J."/>
            <person name="Thomas B.C."/>
            <person name="Singh A."/>
            <person name="Wilkins M.J."/>
            <person name="Karaoz U."/>
            <person name="Brodie E.L."/>
            <person name="Williams K.H."/>
            <person name="Hubbard S.S."/>
            <person name="Banfield J.F."/>
        </authorList>
    </citation>
    <scope>NUCLEOTIDE SEQUENCE [LARGE SCALE GENOMIC DNA]</scope>
</reference>
<sequence length="135" mass="15748">MLVEAQIVFEGAKLSEAQQAAVRRFFICYYGVLPPTAKVRAVHQWQGRIFMLLRVLSFFEFFPGTSDPDFYTGDIIIVLDEKGRVGESALQTDPDSQTELWFEPEGVSYWNFLLERRERSTWSTMYNLIRFRSSC</sequence>
<dbReference type="AlphaFoldDB" id="A0A1F7YUM7"/>
<evidence type="ECO:0000313" key="2">
    <source>
        <dbReference type="Proteomes" id="UP000177263"/>
    </source>
</evidence>
<protein>
    <submittedName>
        <fullName evidence="1">Uncharacterized protein</fullName>
    </submittedName>
</protein>
<gene>
    <name evidence="1" type="ORF">A2801_03355</name>
</gene>
<dbReference type="STRING" id="1802500.A2801_03355"/>
<evidence type="ECO:0000313" key="1">
    <source>
        <dbReference type="EMBL" id="OGM30378.1"/>
    </source>
</evidence>